<comment type="caution">
    <text evidence="5">The sequence shown here is derived from an EMBL/GenBank/DDBJ whole genome shotgun (WGS) entry which is preliminary data.</text>
</comment>
<proteinExistence type="predicted"/>
<gene>
    <name evidence="5" type="ORF">GTU67_09235</name>
</gene>
<dbReference type="AlphaFoldDB" id="A0A842HS84"/>
<dbReference type="InterPro" id="IPR016032">
    <property type="entry name" value="Sig_transdc_resp-reg_C-effctor"/>
</dbReference>
<feature type="domain" description="HTH luxR-type" evidence="4">
    <location>
        <begin position="9"/>
        <end position="74"/>
    </location>
</feature>
<dbReference type="SUPFAM" id="SSF46894">
    <property type="entry name" value="C-terminal effector domain of the bipartite response regulators"/>
    <property type="match status" value="1"/>
</dbReference>
<dbReference type="GO" id="GO:0006355">
    <property type="term" value="P:regulation of DNA-templated transcription"/>
    <property type="evidence" value="ECO:0007669"/>
    <property type="project" value="InterPro"/>
</dbReference>
<dbReference type="PRINTS" id="PR00038">
    <property type="entry name" value="HTHLUXR"/>
</dbReference>
<dbReference type="PROSITE" id="PS50043">
    <property type="entry name" value="HTH_LUXR_2"/>
    <property type="match status" value="1"/>
</dbReference>
<accession>A0A842HS84</accession>
<organism evidence="5 6">
    <name type="scientific">Pusillimonas minor</name>
    <dbReference type="NCBI Taxonomy" id="2697024"/>
    <lineage>
        <taxon>Bacteria</taxon>
        <taxon>Pseudomonadati</taxon>
        <taxon>Pseudomonadota</taxon>
        <taxon>Betaproteobacteria</taxon>
        <taxon>Burkholderiales</taxon>
        <taxon>Alcaligenaceae</taxon>
        <taxon>Pusillimonas</taxon>
    </lineage>
</organism>
<dbReference type="PANTHER" id="PTHR44688">
    <property type="entry name" value="DNA-BINDING TRANSCRIPTIONAL ACTIVATOR DEVR_DOSR"/>
    <property type="match status" value="1"/>
</dbReference>
<dbReference type="EMBL" id="JACJUU010000006">
    <property type="protein sequence ID" value="MBC2770091.1"/>
    <property type="molecule type" value="Genomic_DNA"/>
</dbReference>
<dbReference type="InterPro" id="IPR000792">
    <property type="entry name" value="Tscrpt_reg_LuxR_C"/>
</dbReference>
<dbReference type="Proteomes" id="UP000545386">
    <property type="component" value="Unassembled WGS sequence"/>
</dbReference>
<evidence type="ECO:0000256" key="3">
    <source>
        <dbReference type="ARBA" id="ARBA00023163"/>
    </source>
</evidence>
<keyword evidence="2" id="KW-0238">DNA-binding</keyword>
<sequence length="84" mass="8896">MPHAAHPATPFQGTHLTPREVECLQWAAIGKTSAEIGAILGLAERTANFHIKNACTKLDVCNRQAAITFALRAGYLGALDLVAA</sequence>
<dbReference type="Gene3D" id="1.10.10.10">
    <property type="entry name" value="Winged helix-like DNA-binding domain superfamily/Winged helix DNA-binding domain"/>
    <property type="match status" value="1"/>
</dbReference>
<dbReference type="SMART" id="SM00421">
    <property type="entry name" value="HTH_LUXR"/>
    <property type="match status" value="1"/>
</dbReference>
<reference evidence="5 6" key="1">
    <citation type="submission" date="2020-08" db="EMBL/GenBank/DDBJ databases">
        <title>Paraeoetvoesia sp. YC-7-48 draft genome sequence.</title>
        <authorList>
            <person name="Yao L."/>
        </authorList>
    </citation>
    <scope>NUCLEOTIDE SEQUENCE [LARGE SCALE GENOMIC DNA]</scope>
    <source>
        <strain evidence="6">YC-7-48</strain>
    </source>
</reference>
<protein>
    <submittedName>
        <fullName evidence="5">Helix-turn-helix domain-containing protein</fullName>
    </submittedName>
</protein>
<dbReference type="Pfam" id="PF00196">
    <property type="entry name" value="GerE"/>
    <property type="match status" value="1"/>
</dbReference>
<evidence type="ECO:0000313" key="5">
    <source>
        <dbReference type="EMBL" id="MBC2770091.1"/>
    </source>
</evidence>
<evidence type="ECO:0000313" key="6">
    <source>
        <dbReference type="Proteomes" id="UP000545386"/>
    </source>
</evidence>
<keyword evidence="3" id="KW-0804">Transcription</keyword>
<keyword evidence="6" id="KW-1185">Reference proteome</keyword>
<dbReference type="PANTHER" id="PTHR44688:SF16">
    <property type="entry name" value="DNA-BINDING TRANSCRIPTIONAL ACTIVATOR DEVR_DOSR"/>
    <property type="match status" value="1"/>
</dbReference>
<dbReference type="CDD" id="cd06170">
    <property type="entry name" value="LuxR_C_like"/>
    <property type="match status" value="1"/>
</dbReference>
<evidence type="ECO:0000256" key="1">
    <source>
        <dbReference type="ARBA" id="ARBA00023015"/>
    </source>
</evidence>
<keyword evidence="1" id="KW-0805">Transcription regulation</keyword>
<dbReference type="GO" id="GO:0003677">
    <property type="term" value="F:DNA binding"/>
    <property type="evidence" value="ECO:0007669"/>
    <property type="project" value="UniProtKB-KW"/>
</dbReference>
<evidence type="ECO:0000259" key="4">
    <source>
        <dbReference type="PROSITE" id="PS50043"/>
    </source>
</evidence>
<evidence type="ECO:0000256" key="2">
    <source>
        <dbReference type="ARBA" id="ARBA00023125"/>
    </source>
</evidence>
<dbReference type="InterPro" id="IPR036388">
    <property type="entry name" value="WH-like_DNA-bd_sf"/>
</dbReference>
<dbReference type="RefSeq" id="WP_185779789.1">
    <property type="nucleotide sequence ID" value="NZ_JACJUU010000006.1"/>
</dbReference>
<name>A0A842HS84_9BURK</name>